<evidence type="ECO:0000313" key="5">
    <source>
        <dbReference type="EMBL" id="SFP25486.1"/>
    </source>
</evidence>
<organism evidence="5 6">
    <name type="scientific">Tranquillimonas alkanivorans</name>
    <dbReference type="NCBI Taxonomy" id="441119"/>
    <lineage>
        <taxon>Bacteria</taxon>
        <taxon>Pseudomonadati</taxon>
        <taxon>Pseudomonadota</taxon>
        <taxon>Alphaproteobacteria</taxon>
        <taxon>Rhodobacterales</taxon>
        <taxon>Roseobacteraceae</taxon>
        <taxon>Tranquillimonas</taxon>
    </lineage>
</organism>
<dbReference type="Gene3D" id="3.40.50.720">
    <property type="entry name" value="NAD(P)-binding Rossmann-like Domain"/>
    <property type="match status" value="1"/>
</dbReference>
<dbReference type="InterPro" id="IPR000669">
    <property type="entry name" value="Mannitol_DH"/>
</dbReference>
<feature type="domain" description="Mannitol dehydrogenase C-terminal" evidence="4">
    <location>
        <begin position="283"/>
        <end position="448"/>
    </location>
</feature>
<dbReference type="InterPro" id="IPR008927">
    <property type="entry name" value="6-PGluconate_DH-like_C_sf"/>
</dbReference>
<keyword evidence="2" id="KW-0520">NAD</keyword>
<dbReference type="PANTHER" id="PTHR43362:SF1">
    <property type="entry name" value="MANNITOL DEHYDROGENASE 2-RELATED"/>
    <property type="match status" value="1"/>
</dbReference>
<dbReference type="PROSITE" id="PS00974">
    <property type="entry name" value="MANNITOL_DHGENASE"/>
    <property type="match status" value="1"/>
</dbReference>
<dbReference type="STRING" id="441119.SAMN04488047_10489"/>
<dbReference type="InterPro" id="IPR036291">
    <property type="entry name" value="NAD(P)-bd_dom_sf"/>
</dbReference>
<protein>
    <submittedName>
        <fullName evidence="5">Fructuronate reductase</fullName>
    </submittedName>
</protein>
<keyword evidence="1" id="KW-0560">Oxidoreductase</keyword>
<dbReference type="InterPro" id="IPR050988">
    <property type="entry name" value="Mannitol_DH/Oxidoreductase"/>
</dbReference>
<feature type="domain" description="Mannitol dehydrogenase N-terminal" evidence="3">
    <location>
        <begin position="28"/>
        <end position="274"/>
    </location>
</feature>
<reference evidence="5 6" key="1">
    <citation type="submission" date="2016-10" db="EMBL/GenBank/DDBJ databases">
        <authorList>
            <person name="de Groot N.N."/>
        </authorList>
    </citation>
    <scope>NUCLEOTIDE SEQUENCE [LARGE SCALE GENOMIC DNA]</scope>
    <source>
        <strain evidence="5 6">DSM 19547</strain>
    </source>
</reference>
<dbReference type="GO" id="GO:0016616">
    <property type="term" value="F:oxidoreductase activity, acting on the CH-OH group of donors, NAD or NADP as acceptor"/>
    <property type="evidence" value="ECO:0007669"/>
    <property type="project" value="TreeGrafter"/>
</dbReference>
<dbReference type="InterPro" id="IPR013118">
    <property type="entry name" value="Mannitol_DH_C"/>
</dbReference>
<keyword evidence="6" id="KW-1185">Reference proteome</keyword>
<dbReference type="RefSeq" id="WP_093419711.1">
    <property type="nucleotide sequence ID" value="NZ_FOXA01000004.1"/>
</dbReference>
<evidence type="ECO:0000256" key="1">
    <source>
        <dbReference type="ARBA" id="ARBA00023002"/>
    </source>
</evidence>
<gene>
    <name evidence="5" type="ORF">SAMN04488047_10489</name>
</gene>
<dbReference type="EMBL" id="FOXA01000004">
    <property type="protein sequence ID" value="SFP25486.1"/>
    <property type="molecule type" value="Genomic_DNA"/>
</dbReference>
<dbReference type="GO" id="GO:0019594">
    <property type="term" value="P:mannitol metabolic process"/>
    <property type="evidence" value="ECO:0007669"/>
    <property type="project" value="InterPro"/>
</dbReference>
<dbReference type="SUPFAM" id="SSF51735">
    <property type="entry name" value="NAD(P)-binding Rossmann-fold domains"/>
    <property type="match status" value="1"/>
</dbReference>
<proteinExistence type="predicted"/>
<sequence length="490" mass="53224">MSPRLTDLRGLPEDVQVPGYDRTTHGTGIVHLGLGAFHKAHQAVYTDDALGAEGGDWRIIGVSLRSTGPSEELMPQGGLYTVIERSVDGTHARVVGALDSAFALRQEPDAVEAALRDPATKIVSLTVTEKGYGIDRATGGVDRRHPAIAADLADPQNPQGVAGLLVRALGQRRTDGTLPFTVLCCDNLPENGRMLCGLLMDFARQVAPELSEHIAQEVAFPCTMVDRITPARGPATLDLAERLIGRRDEAAIEAEAFRQWIIEDDFPAGRPAWDAGGAIFVEDVRPYEEMKLRMLNGAHSMLAYTGFLLGHTFVRDVMNDPDLVPLIKRHIAAAAGTLPPMPGVDLDSYARDLSARFANPHLEHATYQIAMDGSEKLPQRVWAPACDARQKGLPLDAFAFATAAWIRYAFGRTEAGEAYDLRDPREAALRSALDGTDTAESALARLADLEHLMPEELGADAQWLRAVAVRLETMMSRGMRSAVKRELQAS</sequence>
<name>A0A1I5NW08_9RHOB</name>
<dbReference type="Pfam" id="PF01232">
    <property type="entry name" value="Mannitol_dh"/>
    <property type="match status" value="1"/>
</dbReference>
<dbReference type="Gene3D" id="1.10.1040.10">
    <property type="entry name" value="N-(1-d-carboxylethyl)-l-norvaline Dehydrogenase, domain 2"/>
    <property type="match status" value="1"/>
</dbReference>
<dbReference type="Proteomes" id="UP000199356">
    <property type="component" value="Unassembled WGS sequence"/>
</dbReference>
<dbReference type="InterPro" id="IPR013131">
    <property type="entry name" value="Mannitol_DH_N"/>
</dbReference>
<evidence type="ECO:0000259" key="4">
    <source>
        <dbReference type="Pfam" id="PF08125"/>
    </source>
</evidence>
<dbReference type="PRINTS" id="PR00084">
    <property type="entry name" value="MTLDHDRGNASE"/>
</dbReference>
<evidence type="ECO:0000259" key="3">
    <source>
        <dbReference type="Pfam" id="PF01232"/>
    </source>
</evidence>
<dbReference type="AlphaFoldDB" id="A0A1I5NW08"/>
<dbReference type="Pfam" id="PF08125">
    <property type="entry name" value="Mannitol_dh_C"/>
    <property type="match status" value="1"/>
</dbReference>
<dbReference type="OrthoDB" id="271711at2"/>
<accession>A0A1I5NW08</accession>
<dbReference type="SUPFAM" id="SSF48179">
    <property type="entry name" value="6-phosphogluconate dehydrogenase C-terminal domain-like"/>
    <property type="match status" value="1"/>
</dbReference>
<dbReference type="InterPro" id="IPR023027">
    <property type="entry name" value="Mannitol_DH_CS"/>
</dbReference>
<evidence type="ECO:0000313" key="6">
    <source>
        <dbReference type="Proteomes" id="UP000199356"/>
    </source>
</evidence>
<dbReference type="PANTHER" id="PTHR43362">
    <property type="entry name" value="MANNITOL DEHYDROGENASE DSF1-RELATED"/>
    <property type="match status" value="1"/>
</dbReference>
<dbReference type="InterPro" id="IPR013328">
    <property type="entry name" value="6PGD_dom2"/>
</dbReference>
<evidence type="ECO:0000256" key="2">
    <source>
        <dbReference type="ARBA" id="ARBA00023027"/>
    </source>
</evidence>